<proteinExistence type="inferred from homology"/>
<keyword evidence="3" id="KW-0378">Hydrolase</keyword>
<dbReference type="CDD" id="cd07567">
    <property type="entry name" value="biotinidase_like"/>
    <property type="match status" value="1"/>
</dbReference>
<evidence type="ECO:0000256" key="3">
    <source>
        <dbReference type="ARBA" id="ARBA00022801"/>
    </source>
</evidence>
<keyword evidence="4" id="KW-0325">Glycoprotein</keyword>
<reference evidence="5" key="2">
    <citation type="submission" date="2022-08" db="UniProtKB">
        <authorList>
            <consortium name="EnsemblMetazoa"/>
        </authorList>
    </citation>
    <scope>IDENTIFICATION</scope>
    <source>
        <strain evidence="5">STECLA/ALBI9_A</strain>
    </source>
</reference>
<dbReference type="VEuPathDB" id="VectorBase:AALB017728"/>
<organism evidence="5 6">
    <name type="scientific">Anopheles albimanus</name>
    <name type="common">New world malaria mosquito</name>
    <dbReference type="NCBI Taxonomy" id="7167"/>
    <lineage>
        <taxon>Eukaryota</taxon>
        <taxon>Metazoa</taxon>
        <taxon>Ecdysozoa</taxon>
        <taxon>Arthropoda</taxon>
        <taxon>Hexapoda</taxon>
        <taxon>Insecta</taxon>
        <taxon>Pterygota</taxon>
        <taxon>Neoptera</taxon>
        <taxon>Endopterygota</taxon>
        <taxon>Diptera</taxon>
        <taxon>Nematocera</taxon>
        <taxon>Culicoidea</taxon>
        <taxon>Culicidae</taxon>
        <taxon>Anophelinae</taxon>
        <taxon>Anopheles</taxon>
    </lineage>
</organism>
<reference evidence="5 6" key="1">
    <citation type="journal article" date="2017" name="G3 (Bethesda)">
        <title>The Physical Genome Mapping of Anopheles albimanus Corrected Scaffold Misassemblies and Identified Interarm Rearrangements in Genus Anopheles.</title>
        <authorList>
            <person name="Artemov G.N."/>
            <person name="Peery A.N."/>
            <person name="Jiang X."/>
            <person name="Tu Z."/>
            <person name="Stegniy V.N."/>
            <person name="Sharakhova M.V."/>
            <person name="Sharakhov I.V."/>
        </authorList>
    </citation>
    <scope>NUCLEOTIDE SEQUENCE [LARGE SCALE GENOMIC DNA]</scope>
    <source>
        <strain evidence="5 6">ALBI9_A</strain>
    </source>
</reference>
<dbReference type="PANTHER" id="PTHR10609:SF14">
    <property type="entry name" value="BIOTINIDASE"/>
    <property type="match status" value="1"/>
</dbReference>
<dbReference type="AlphaFoldDB" id="A0A182FV39"/>
<dbReference type="InterPro" id="IPR036526">
    <property type="entry name" value="C-N_Hydrolase_sf"/>
</dbReference>
<dbReference type="VEuPathDB" id="VectorBase:AALB20_038519"/>
<dbReference type="PROSITE" id="PS50263">
    <property type="entry name" value="CN_HYDROLASE"/>
    <property type="match status" value="1"/>
</dbReference>
<evidence type="ECO:0000313" key="6">
    <source>
        <dbReference type="Proteomes" id="UP000069272"/>
    </source>
</evidence>
<evidence type="ECO:0000256" key="4">
    <source>
        <dbReference type="ARBA" id="ARBA00023180"/>
    </source>
</evidence>
<accession>A0A182FV39</accession>
<dbReference type="GO" id="GO:0016811">
    <property type="term" value="F:hydrolase activity, acting on carbon-nitrogen (but not peptide) bonds, in linear amides"/>
    <property type="evidence" value="ECO:0007669"/>
    <property type="project" value="InterPro"/>
</dbReference>
<evidence type="ECO:0000256" key="1">
    <source>
        <dbReference type="ARBA" id="ARBA00008225"/>
    </source>
</evidence>
<dbReference type="InterPro" id="IPR040154">
    <property type="entry name" value="Biotinidase/VNN"/>
</dbReference>
<dbReference type="Pfam" id="PF19018">
    <property type="entry name" value="Vanin_C"/>
    <property type="match status" value="1"/>
</dbReference>
<keyword evidence="6" id="KW-1185">Reference proteome</keyword>
<dbReference type="STRING" id="7167.A0A182FV39"/>
<protein>
    <submittedName>
        <fullName evidence="5">Uncharacterized protein</fullName>
    </submittedName>
</protein>
<dbReference type="Proteomes" id="UP000069272">
    <property type="component" value="Chromosome 3R"/>
</dbReference>
<dbReference type="EnsemblMetazoa" id="AALB010424-RA">
    <property type="protein sequence ID" value="AALB010424-PA"/>
    <property type="gene ID" value="AALB010424"/>
</dbReference>
<sequence length="745" mass="84127">MKVFIVFAALLAIVLCENTEQEANKKDKRGIVELNNGYEDYYYGNDYQHAQVTNHVTVTKKVAVPYPVAVEKQVPVAVKVPVPVHVEKQVPVVVEKKVPVYIEKKVPVHVDRPYPVPVKVPVKVPVYHKQVVEVPKPYPVTVEKAVPVYVKQPHYVQKTVETPVYVHESSAYGSPVSYEHKSLPTANHSVFEPRMAHFHSQNYDDDYLDVTVREEIQYQRSTIDSDSYVVAVVEFRPEQMTIPIEERTRIHLNEYSELIRSATAQAADIIVFPELTLNSLSDPVFVPEPSQHVIPCDDHGTILVTLSCLAREVQKYLVINLSEQFFVQHRAETVRYNTDVVFDRNGMVIARYRKYNLFKEPGTSITDAPELVTFDTDFGVRFGVFTCFDILFAAPTLQLVQQGLRDFVFPAFWTSEPPFLASTQIFESWAYAIDANLIVSGTNYALSGATGTGVFNGRNGALLAHFTGTPTRQLHTVTVPKKRISQHLYPRGAIPAVLNNQRPEPHRIPGAELERVVMGRDFLEQFTTMQLNPEWAEDTIEQIMCHGFFCCEFSISTRIKEPYPLTHYYRMTVFDGDRTFQGFADAHVSICGVIACRNESIASCGRLLLEASPYMEFTDITISGRFIANGTLAMPNTLDMAMYSLDADQYQFTSDVNYTDNYQTVTMKLNSPANHLQTFGIYAFNHKNFEFFNPIKLPAENPPSEDEHGNDDGAASLVDRPTNIILLLGAVLVSVLVRPSEILIF</sequence>
<dbReference type="PANTHER" id="PTHR10609">
    <property type="entry name" value="BIOTINIDASE-RELATED"/>
    <property type="match status" value="1"/>
</dbReference>
<dbReference type="InterPro" id="IPR012101">
    <property type="entry name" value="Biotinidase-like_euk"/>
</dbReference>
<evidence type="ECO:0000313" key="5">
    <source>
        <dbReference type="EnsemblMetazoa" id="AALB010424-PA"/>
    </source>
</evidence>
<dbReference type="VEuPathDB" id="VectorBase:AALB017729"/>
<evidence type="ECO:0000256" key="2">
    <source>
        <dbReference type="ARBA" id="ARBA00022729"/>
    </source>
</evidence>
<dbReference type="InterPro" id="IPR043957">
    <property type="entry name" value="Vanin_C"/>
</dbReference>
<keyword evidence="2" id="KW-0732">Signal</keyword>
<dbReference type="VEuPathDB" id="VectorBase:AALB20_037156"/>
<dbReference type="Pfam" id="PF00795">
    <property type="entry name" value="CN_hydrolase"/>
    <property type="match status" value="1"/>
</dbReference>
<dbReference type="InterPro" id="IPR003010">
    <property type="entry name" value="C-N_Hydrolase"/>
</dbReference>
<dbReference type="Gene3D" id="3.60.110.10">
    <property type="entry name" value="Carbon-nitrogen hydrolase"/>
    <property type="match status" value="1"/>
</dbReference>
<dbReference type="SUPFAM" id="SSF56317">
    <property type="entry name" value="Carbon-nitrogen hydrolase"/>
    <property type="match status" value="1"/>
</dbReference>
<name>A0A182FV39_ANOAL</name>
<comment type="similarity">
    <text evidence="1">Belongs to the carbon-nitrogen hydrolase superfamily. BTD/VNN family.</text>
</comment>